<reference evidence="1" key="1">
    <citation type="submission" date="2023-06" db="EMBL/GenBank/DDBJ databases">
        <title>Reference genome for the Northern bat (Eptesicus nilssonii), a most northern bat species.</title>
        <authorList>
            <person name="Laine V.N."/>
            <person name="Pulliainen A.T."/>
            <person name="Lilley T.M."/>
        </authorList>
    </citation>
    <scope>NUCLEOTIDE SEQUENCE</scope>
    <source>
        <strain evidence="1">BLF_Eptnil</strain>
        <tissue evidence="1">Kidney</tissue>
    </source>
</reference>
<comment type="caution">
    <text evidence="1">The sequence shown here is derived from an EMBL/GenBank/DDBJ whole genome shotgun (WGS) entry which is preliminary data.</text>
</comment>
<organism evidence="1 2">
    <name type="scientific">Cnephaeus nilssonii</name>
    <name type="common">Northern bat</name>
    <name type="synonym">Eptesicus nilssonii</name>
    <dbReference type="NCBI Taxonomy" id="3371016"/>
    <lineage>
        <taxon>Eukaryota</taxon>
        <taxon>Metazoa</taxon>
        <taxon>Chordata</taxon>
        <taxon>Craniata</taxon>
        <taxon>Vertebrata</taxon>
        <taxon>Euteleostomi</taxon>
        <taxon>Mammalia</taxon>
        <taxon>Eutheria</taxon>
        <taxon>Laurasiatheria</taxon>
        <taxon>Chiroptera</taxon>
        <taxon>Yangochiroptera</taxon>
        <taxon>Vespertilionidae</taxon>
        <taxon>Cnephaeus</taxon>
    </lineage>
</organism>
<protein>
    <submittedName>
        <fullName evidence="1">Uncharacterized protein</fullName>
    </submittedName>
</protein>
<proteinExistence type="predicted"/>
<accession>A0AA40HV47</accession>
<gene>
    <name evidence="1" type="ORF">QTO34_002104</name>
</gene>
<sequence>MAVIFMSVSLSAGARPWGPETRKMQHGAPERHVLAEAPTAALREDPWGQQKIPTLYLGSSYGTYHCIGSELCCSELPSRGSAERRAAGCHCLPFRPHSIHT</sequence>
<evidence type="ECO:0000313" key="1">
    <source>
        <dbReference type="EMBL" id="KAK1337475.1"/>
    </source>
</evidence>
<evidence type="ECO:0000313" key="2">
    <source>
        <dbReference type="Proteomes" id="UP001177744"/>
    </source>
</evidence>
<dbReference type="EMBL" id="JAULJE010000011">
    <property type="protein sequence ID" value="KAK1337475.1"/>
    <property type="molecule type" value="Genomic_DNA"/>
</dbReference>
<name>A0AA40HV47_CNENI</name>
<dbReference type="AlphaFoldDB" id="A0AA40HV47"/>
<dbReference type="Proteomes" id="UP001177744">
    <property type="component" value="Unassembled WGS sequence"/>
</dbReference>
<keyword evidence="2" id="KW-1185">Reference proteome</keyword>